<dbReference type="GO" id="GO:0009146">
    <property type="term" value="P:purine nucleoside triphosphate catabolic process"/>
    <property type="evidence" value="ECO:0007669"/>
    <property type="project" value="UniProtKB-UniRule"/>
</dbReference>
<feature type="active site" description="Proton acceptor" evidence="10">
    <location>
        <position position="70"/>
    </location>
</feature>
<dbReference type="EC" id="3.6.1.66" evidence="10"/>
<dbReference type="AlphaFoldDB" id="A0A2K8N694"/>
<organism evidence="12 13">
    <name type="scientific">Kyrpidia spormannii</name>
    <dbReference type="NCBI Taxonomy" id="2055160"/>
    <lineage>
        <taxon>Bacteria</taxon>
        <taxon>Bacillati</taxon>
        <taxon>Bacillota</taxon>
        <taxon>Bacilli</taxon>
        <taxon>Bacillales</taxon>
        <taxon>Alicyclobacillaceae</taxon>
        <taxon>Kyrpidia</taxon>
    </lineage>
</organism>
<evidence type="ECO:0000256" key="2">
    <source>
        <dbReference type="ARBA" id="ARBA00011738"/>
    </source>
</evidence>
<evidence type="ECO:0000256" key="6">
    <source>
        <dbReference type="ARBA" id="ARBA00022842"/>
    </source>
</evidence>
<dbReference type="OrthoDB" id="9807456at2"/>
<dbReference type="NCBIfam" id="TIGR00042">
    <property type="entry name" value="RdgB/HAM1 family non-canonical purine NTP pyrophosphatase"/>
    <property type="match status" value="1"/>
</dbReference>
<dbReference type="Pfam" id="PF01725">
    <property type="entry name" value="Ham1p_like"/>
    <property type="match status" value="1"/>
</dbReference>
<comment type="function">
    <text evidence="10">Pyrophosphatase that catalyzes the hydrolysis of nucleoside triphosphates to their monophosphate derivatives, with a high preference for the non-canonical purine nucleotides XTP (xanthosine triphosphate), dITP (deoxyinosine triphosphate) and ITP. Seems to function as a house-cleaning enzyme that removes non-canonical purine nucleotides from the nucleotide pool, thus preventing their incorporation into DNA/RNA and avoiding chromosomal lesions.</text>
</comment>
<feature type="binding site" evidence="10">
    <location>
        <position position="70"/>
    </location>
    <ligand>
        <name>Mg(2+)</name>
        <dbReference type="ChEBI" id="CHEBI:18420"/>
    </ligand>
</feature>
<evidence type="ECO:0000256" key="3">
    <source>
        <dbReference type="ARBA" id="ARBA00022723"/>
    </source>
</evidence>
<dbReference type="Gene3D" id="3.90.950.10">
    <property type="match status" value="1"/>
</dbReference>
<keyword evidence="13" id="KW-1185">Reference proteome</keyword>
<dbReference type="SUPFAM" id="SSF52972">
    <property type="entry name" value="ITPase-like"/>
    <property type="match status" value="1"/>
</dbReference>
<evidence type="ECO:0000256" key="10">
    <source>
        <dbReference type="HAMAP-Rule" id="MF_01405"/>
    </source>
</evidence>
<dbReference type="GO" id="GO:0035870">
    <property type="term" value="F:dITP diphosphatase activity"/>
    <property type="evidence" value="ECO:0007669"/>
    <property type="project" value="UniProtKB-UniRule"/>
</dbReference>
<feature type="binding site" evidence="10">
    <location>
        <position position="177"/>
    </location>
    <ligand>
        <name>substrate</name>
    </ligand>
</feature>
<dbReference type="GO" id="GO:0046872">
    <property type="term" value="F:metal ion binding"/>
    <property type="evidence" value="ECO:0007669"/>
    <property type="project" value="UniProtKB-KW"/>
</dbReference>
<dbReference type="InterPro" id="IPR029001">
    <property type="entry name" value="ITPase-like_fam"/>
</dbReference>
<comment type="cofactor">
    <cofactor evidence="10">
        <name>Mg(2+)</name>
        <dbReference type="ChEBI" id="CHEBI:18420"/>
    </cofactor>
    <text evidence="10">Binds 1 Mg(2+) ion per subunit.</text>
</comment>
<evidence type="ECO:0000313" key="13">
    <source>
        <dbReference type="Proteomes" id="UP000231932"/>
    </source>
</evidence>
<dbReference type="InterPro" id="IPR002637">
    <property type="entry name" value="RdgB/HAM1"/>
</dbReference>
<dbReference type="CDD" id="cd00515">
    <property type="entry name" value="HAM1"/>
    <property type="match status" value="1"/>
</dbReference>
<feature type="binding site" evidence="10">
    <location>
        <begin position="154"/>
        <end position="157"/>
    </location>
    <ligand>
        <name>substrate</name>
    </ligand>
</feature>
<feature type="binding site" evidence="10">
    <location>
        <begin position="182"/>
        <end position="183"/>
    </location>
    <ligand>
        <name>substrate</name>
    </ligand>
</feature>
<dbReference type="Proteomes" id="UP000231932">
    <property type="component" value="Chromosome"/>
</dbReference>
<sequence length="207" mass="22314">MYTVVLATHNKGKVREFTEMLRPLGWDIFPLNAFPEYVPPPETGATFCENALIKARDAAERLGLPALADDSGLEVEALGGRPGVFSARFAGSGATDEENNRLLLAELERCPAPPPWAARFVCCLAWVEPSGETHTFHGETRGWILAQPRGSAGFGYDPLFWSPELQQTFGEAPPEAKNRVSHRKRALEALVQALSSPGGGTPGASSV</sequence>
<dbReference type="FunFam" id="3.90.950.10:FF:000001">
    <property type="entry name" value="dITP/XTP pyrophosphatase"/>
    <property type="match status" value="1"/>
</dbReference>
<evidence type="ECO:0000313" key="12">
    <source>
        <dbReference type="EMBL" id="ATY84327.1"/>
    </source>
</evidence>
<accession>A0A2K8N694</accession>
<comment type="subunit">
    <text evidence="2 10">Homodimer.</text>
</comment>
<dbReference type="PANTHER" id="PTHR11067:SF9">
    <property type="entry name" value="INOSINE TRIPHOSPHATE PYROPHOSPHATASE"/>
    <property type="match status" value="1"/>
</dbReference>
<dbReference type="GO" id="GO:0005829">
    <property type="term" value="C:cytosol"/>
    <property type="evidence" value="ECO:0007669"/>
    <property type="project" value="TreeGrafter"/>
</dbReference>
<comment type="catalytic activity">
    <reaction evidence="9 10">
        <text>XTP + H2O = XMP + diphosphate + H(+)</text>
        <dbReference type="Rhea" id="RHEA:28610"/>
        <dbReference type="ChEBI" id="CHEBI:15377"/>
        <dbReference type="ChEBI" id="CHEBI:15378"/>
        <dbReference type="ChEBI" id="CHEBI:33019"/>
        <dbReference type="ChEBI" id="CHEBI:57464"/>
        <dbReference type="ChEBI" id="CHEBI:61314"/>
        <dbReference type="EC" id="3.6.1.66"/>
    </reaction>
</comment>
<comment type="similarity">
    <text evidence="1 10 11">Belongs to the HAM1 NTPase family.</text>
</comment>
<evidence type="ECO:0000256" key="11">
    <source>
        <dbReference type="RuleBase" id="RU003781"/>
    </source>
</evidence>
<dbReference type="GO" id="GO:0036220">
    <property type="term" value="F:ITP diphosphatase activity"/>
    <property type="evidence" value="ECO:0007669"/>
    <property type="project" value="UniProtKB-UniRule"/>
</dbReference>
<dbReference type="KEGG" id="kyr:CVV65_04655"/>
<evidence type="ECO:0000256" key="1">
    <source>
        <dbReference type="ARBA" id="ARBA00008023"/>
    </source>
</evidence>
<dbReference type="GO" id="GO:0036222">
    <property type="term" value="F:XTP diphosphatase activity"/>
    <property type="evidence" value="ECO:0007669"/>
    <property type="project" value="UniProtKB-UniRule"/>
</dbReference>
<protein>
    <recommendedName>
        <fullName evidence="10">dITP/XTP pyrophosphatase</fullName>
        <ecNumber evidence="10">3.6.1.66</ecNumber>
    </recommendedName>
    <alternativeName>
        <fullName evidence="10">Non-canonical purine NTP pyrophosphatase</fullName>
    </alternativeName>
    <alternativeName>
        <fullName evidence="10">Non-standard purine NTP pyrophosphatase</fullName>
    </alternativeName>
    <alternativeName>
        <fullName evidence="10">Nucleoside-triphosphate diphosphatase</fullName>
    </alternativeName>
    <alternativeName>
        <fullName evidence="10">Nucleoside-triphosphate pyrophosphatase</fullName>
        <shortName evidence="10">NTPase</shortName>
    </alternativeName>
</protein>
<evidence type="ECO:0000256" key="7">
    <source>
        <dbReference type="ARBA" id="ARBA00023080"/>
    </source>
</evidence>
<keyword evidence="5 10" id="KW-0378">Hydrolase</keyword>
<dbReference type="GO" id="GO:0009117">
    <property type="term" value="P:nucleotide metabolic process"/>
    <property type="evidence" value="ECO:0007669"/>
    <property type="project" value="UniProtKB-KW"/>
</dbReference>
<evidence type="ECO:0000256" key="5">
    <source>
        <dbReference type="ARBA" id="ARBA00022801"/>
    </source>
</evidence>
<dbReference type="HAMAP" id="MF_01405">
    <property type="entry name" value="Non_canon_purine_NTPase"/>
    <property type="match status" value="1"/>
</dbReference>
<keyword evidence="6 10" id="KW-0460">Magnesium</keyword>
<comment type="catalytic activity">
    <reaction evidence="8 10">
        <text>dITP + H2O = dIMP + diphosphate + H(+)</text>
        <dbReference type="Rhea" id="RHEA:28342"/>
        <dbReference type="ChEBI" id="CHEBI:15377"/>
        <dbReference type="ChEBI" id="CHEBI:15378"/>
        <dbReference type="ChEBI" id="CHEBI:33019"/>
        <dbReference type="ChEBI" id="CHEBI:61194"/>
        <dbReference type="ChEBI" id="CHEBI:61382"/>
        <dbReference type="EC" id="3.6.1.66"/>
    </reaction>
</comment>
<reference evidence="13" key="1">
    <citation type="submission" date="2017-11" db="EMBL/GenBank/DDBJ databases">
        <title>Complete Genome Sequence of Kyrpidia sp. Strain EA-1, a thermophilic, hydrogen-oxidizing Bacterium, isolated from the Azores.</title>
        <authorList>
            <person name="Reiner J.E."/>
            <person name="Lapp C.J."/>
            <person name="Bunk B."/>
            <person name="Gescher J."/>
        </authorList>
    </citation>
    <scope>NUCLEOTIDE SEQUENCE [LARGE SCALE GENOMIC DNA]</scope>
    <source>
        <strain evidence="13">EA-1</strain>
    </source>
</reference>
<dbReference type="EMBL" id="CP024955">
    <property type="protein sequence ID" value="ATY84327.1"/>
    <property type="molecule type" value="Genomic_DNA"/>
</dbReference>
<dbReference type="RefSeq" id="WP_100667152.1">
    <property type="nucleotide sequence ID" value="NZ_CP024955.1"/>
</dbReference>
<dbReference type="GO" id="GO:0017111">
    <property type="term" value="F:ribonucleoside triphosphate phosphatase activity"/>
    <property type="evidence" value="ECO:0007669"/>
    <property type="project" value="InterPro"/>
</dbReference>
<dbReference type="GO" id="GO:0000166">
    <property type="term" value="F:nucleotide binding"/>
    <property type="evidence" value="ECO:0007669"/>
    <property type="project" value="UniProtKB-KW"/>
</dbReference>
<comment type="caution">
    <text evidence="10">Lacks conserved residue(s) required for the propagation of feature annotation.</text>
</comment>
<evidence type="ECO:0000256" key="9">
    <source>
        <dbReference type="ARBA" id="ARBA00052017"/>
    </source>
</evidence>
<dbReference type="PANTHER" id="PTHR11067">
    <property type="entry name" value="INOSINE TRIPHOSPHATE PYROPHOSPHATASE/HAM1 PROTEIN"/>
    <property type="match status" value="1"/>
</dbReference>
<comment type="catalytic activity">
    <reaction evidence="10">
        <text>ITP + H2O = IMP + diphosphate + H(+)</text>
        <dbReference type="Rhea" id="RHEA:29399"/>
        <dbReference type="ChEBI" id="CHEBI:15377"/>
        <dbReference type="ChEBI" id="CHEBI:15378"/>
        <dbReference type="ChEBI" id="CHEBI:33019"/>
        <dbReference type="ChEBI" id="CHEBI:58053"/>
        <dbReference type="ChEBI" id="CHEBI:61402"/>
        <dbReference type="EC" id="3.6.1.66"/>
    </reaction>
</comment>
<name>A0A2K8N694_9BACL</name>
<keyword evidence="4 10" id="KW-0547">Nucleotide-binding</keyword>
<dbReference type="InterPro" id="IPR020922">
    <property type="entry name" value="dITP/XTP_pyrophosphatase"/>
</dbReference>
<keyword evidence="3 10" id="KW-0479">Metal-binding</keyword>
<feature type="binding site" evidence="10">
    <location>
        <begin position="8"/>
        <end position="13"/>
    </location>
    <ligand>
        <name>substrate</name>
    </ligand>
</feature>
<evidence type="ECO:0000256" key="4">
    <source>
        <dbReference type="ARBA" id="ARBA00022741"/>
    </source>
</evidence>
<feature type="binding site" evidence="10">
    <location>
        <position position="71"/>
    </location>
    <ligand>
        <name>substrate</name>
    </ligand>
</feature>
<gene>
    <name evidence="12" type="primary">rdgB</name>
    <name evidence="12" type="ORF">CVV65_04655</name>
</gene>
<keyword evidence="7 10" id="KW-0546">Nucleotide metabolism</keyword>
<evidence type="ECO:0000256" key="8">
    <source>
        <dbReference type="ARBA" id="ARBA00051875"/>
    </source>
</evidence>
<proteinExistence type="inferred from homology"/>